<dbReference type="SMART" id="SM01120">
    <property type="entry name" value="Dak2"/>
    <property type="match status" value="1"/>
</dbReference>
<dbReference type="eggNOG" id="COG1461">
    <property type="taxonomic scope" value="Bacteria"/>
</dbReference>
<dbReference type="InterPro" id="IPR050270">
    <property type="entry name" value="DegV_domain_contain"/>
</dbReference>
<dbReference type="SMART" id="SM01121">
    <property type="entry name" value="Dak1_2"/>
    <property type="match status" value="1"/>
</dbReference>
<dbReference type="InterPro" id="IPR033470">
    <property type="entry name" value="FakA-like_C"/>
</dbReference>
<dbReference type="Proteomes" id="UP000094793">
    <property type="component" value="Chromosome"/>
</dbReference>
<dbReference type="OrthoDB" id="9760324at2"/>
<dbReference type="Pfam" id="PF13684">
    <property type="entry name" value="FakA-like_C"/>
    <property type="match status" value="1"/>
</dbReference>
<dbReference type="SUPFAM" id="SSF101473">
    <property type="entry name" value="DhaL-like"/>
    <property type="match status" value="1"/>
</dbReference>
<protein>
    <submittedName>
        <fullName evidence="2">Dihydroxyacetone kinase family protein</fullName>
    </submittedName>
</protein>
<dbReference type="InterPro" id="IPR036117">
    <property type="entry name" value="DhaL_dom_sf"/>
</dbReference>
<organism evidence="2 3">
    <name type="scientific">Brevibacterium aurantiacum</name>
    <dbReference type="NCBI Taxonomy" id="273384"/>
    <lineage>
        <taxon>Bacteria</taxon>
        <taxon>Bacillati</taxon>
        <taxon>Actinomycetota</taxon>
        <taxon>Actinomycetes</taxon>
        <taxon>Micrococcales</taxon>
        <taxon>Brevibacteriaceae</taxon>
        <taxon>Brevibacterium</taxon>
    </lineage>
</organism>
<proteinExistence type="predicted"/>
<dbReference type="RefSeq" id="WP_069600469.1">
    <property type="nucleotide sequence ID" value="NZ_CP017150.1"/>
</dbReference>
<dbReference type="EMBL" id="CP017150">
    <property type="protein sequence ID" value="AOP54315.1"/>
    <property type="molecule type" value="Genomic_DNA"/>
</dbReference>
<dbReference type="PANTHER" id="PTHR33434:SF4">
    <property type="entry name" value="PHOSPHATASE PROTEIN"/>
    <property type="match status" value="1"/>
</dbReference>
<dbReference type="Pfam" id="PF02734">
    <property type="entry name" value="Dak2"/>
    <property type="match status" value="1"/>
</dbReference>
<feature type="compositionally biased region" description="Low complexity" evidence="1">
    <location>
        <begin position="442"/>
        <end position="465"/>
    </location>
</feature>
<gene>
    <name evidence="2" type="ORF">BLSMQ_2609</name>
</gene>
<dbReference type="GO" id="GO:0004371">
    <property type="term" value="F:glycerone kinase activity"/>
    <property type="evidence" value="ECO:0007669"/>
    <property type="project" value="InterPro"/>
</dbReference>
<dbReference type="Gene3D" id="1.25.40.340">
    <property type="match status" value="1"/>
</dbReference>
<keyword evidence="2" id="KW-0418">Kinase</keyword>
<sequence length="560" mass="58681">MSGPNQAIGLNGRLAARWARRAVDRLRKERVEIDELNVFPVPDGDTGTNMYHTLRAAYLAVEELTGPVTLPQVVAALAEGAGRGARGNSGLILAVALQGVADALDGVTVATPEAMAQALELASARARQSVARPVDGTMLTVLDAMATEAAEKAEDGANLIELISAVRLRSRSALRETTGQLPVLREAEVVDAGSTGIVELFDLLYATVTGRTPQDSMLGEVTRSPRIVHQASADELEIVAILASSPASTDSEETTSTLAEALDELGGTSIVINGPKVHVHVADEATAVTVLDHLAGFGIVRLDMEDLRLHEEEGETHLVAIVSGTGLLMHCALNGASALSPDSGDVRAMTRDIIAEEEREVIVVPSSTTVLKALGQVSGAQVVRSRNVATLLSALAVYDPFAPSGEIFADMTEAAAGTRVGTIVSAEQLALNPPTGALPVIDDAPGASSSPDSTPDSGTASDSATVGVRRIPLSHPSQFYRVFIDGKVKTQSTELTTLVEKLADRLLGAGGELLTVVHGPGCASDVLSHLRDWIRKSHAQVRFQDIDSRDRATLLIMGVE</sequence>
<accession>A0A1D7W5Q6</accession>
<dbReference type="PROSITE" id="PS51480">
    <property type="entry name" value="DHAL"/>
    <property type="match status" value="1"/>
</dbReference>
<reference evidence="3" key="1">
    <citation type="submission" date="2016-09" db="EMBL/GenBank/DDBJ databases">
        <title>Complete Genome Sequence of Brevibacterium linens SMQ-1335.</title>
        <authorList>
            <person name="de Melo A.G."/>
            <person name="Labrie S.J."/>
            <person name="Dumaresq J."/>
            <person name="Roberts R.J."/>
            <person name="Tremblay D.M."/>
            <person name="Moineau S."/>
        </authorList>
    </citation>
    <scope>NUCLEOTIDE SEQUENCE [LARGE SCALE GENOMIC DNA]</scope>
    <source>
        <strain evidence="3">SMQ-1335</strain>
    </source>
</reference>
<keyword evidence="2" id="KW-0808">Transferase</keyword>
<evidence type="ECO:0000256" key="1">
    <source>
        <dbReference type="SAM" id="MobiDB-lite"/>
    </source>
</evidence>
<dbReference type="GeneID" id="60906935"/>
<name>A0A1D7W5Q6_BREAU</name>
<dbReference type="PANTHER" id="PTHR33434">
    <property type="entry name" value="DEGV DOMAIN-CONTAINING PROTEIN DR_1986-RELATED"/>
    <property type="match status" value="1"/>
</dbReference>
<dbReference type="InterPro" id="IPR004007">
    <property type="entry name" value="DhaL_dom"/>
</dbReference>
<dbReference type="KEGG" id="blin:BLSMQ_2609"/>
<feature type="region of interest" description="Disordered" evidence="1">
    <location>
        <begin position="435"/>
        <end position="467"/>
    </location>
</feature>
<dbReference type="PATRIC" id="fig|1703.10.peg.2692"/>
<evidence type="ECO:0000313" key="2">
    <source>
        <dbReference type="EMBL" id="AOP54315.1"/>
    </source>
</evidence>
<evidence type="ECO:0000313" key="3">
    <source>
        <dbReference type="Proteomes" id="UP000094793"/>
    </source>
</evidence>
<dbReference type="GO" id="GO:0006071">
    <property type="term" value="P:glycerol metabolic process"/>
    <property type="evidence" value="ECO:0007669"/>
    <property type="project" value="InterPro"/>
</dbReference>
<dbReference type="AlphaFoldDB" id="A0A1D7W5Q6"/>